<dbReference type="EMBL" id="JAAIYP010000044">
    <property type="protein sequence ID" value="NFV81910.1"/>
    <property type="molecule type" value="Genomic_DNA"/>
</dbReference>
<dbReference type="AlphaFoldDB" id="A0A7C9UYU7"/>
<evidence type="ECO:0000313" key="2">
    <source>
        <dbReference type="Proteomes" id="UP000480684"/>
    </source>
</evidence>
<accession>A0A7C9UYU7</accession>
<dbReference type="Proteomes" id="UP000480684">
    <property type="component" value="Unassembled WGS sequence"/>
</dbReference>
<proteinExistence type="predicted"/>
<dbReference type="RefSeq" id="WP_163682395.1">
    <property type="nucleotide sequence ID" value="NZ_JAAIYP010000044.1"/>
</dbReference>
<reference evidence="1 2" key="1">
    <citation type="submission" date="2020-02" db="EMBL/GenBank/DDBJ databases">
        <authorList>
            <person name="Dziuba M."/>
            <person name="Kuznetsov B."/>
            <person name="Mardanov A."/>
            <person name="Ravin N."/>
            <person name="Grouzdev D."/>
        </authorList>
    </citation>
    <scope>NUCLEOTIDE SEQUENCE [LARGE SCALE GENOMIC DNA]</scope>
    <source>
        <strain evidence="1 2">SpK</strain>
    </source>
</reference>
<gene>
    <name evidence="1" type="ORF">G4223_17515</name>
</gene>
<evidence type="ECO:0000313" key="1">
    <source>
        <dbReference type="EMBL" id="NFV81910.1"/>
    </source>
</evidence>
<organism evidence="1 2">
    <name type="scientific">Magnetospirillum aberrantis SpK</name>
    <dbReference type="NCBI Taxonomy" id="908842"/>
    <lineage>
        <taxon>Bacteria</taxon>
        <taxon>Pseudomonadati</taxon>
        <taxon>Pseudomonadota</taxon>
        <taxon>Alphaproteobacteria</taxon>
        <taxon>Rhodospirillales</taxon>
        <taxon>Rhodospirillaceae</taxon>
        <taxon>Magnetospirillum</taxon>
    </lineage>
</organism>
<protein>
    <submittedName>
        <fullName evidence="1">Uncharacterized protein</fullName>
    </submittedName>
</protein>
<name>A0A7C9UYU7_9PROT</name>
<keyword evidence="2" id="KW-1185">Reference proteome</keyword>
<comment type="caution">
    <text evidence="1">The sequence shown here is derived from an EMBL/GenBank/DDBJ whole genome shotgun (WGS) entry which is preliminary data.</text>
</comment>
<sequence>MLSSLNFTDEHRPADAADTPILKARAAVLKGIQNQRLFIQAARSGQPINLTKTITGKDGGERVQRLRPRKWYWRSPQGHICLEVFYGHRALPLHDGKTVVACPNLDALEAALIVIAESVMAGELDAALGAAQATDKRLRGGVHSVR</sequence>